<feature type="domain" description="Helicase ATP-binding" evidence="1">
    <location>
        <begin position="46"/>
        <end position="309"/>
    </location>
</feature>
<reference evidence="2" key="2">
    <citation type="submission" date="2021-08" db="EMBL/GenBank/DDBJ databases">
        <authorList>
            <person name="Dalcin Martins P."/>
        </authorList>
    </citation>
    <scope>NUCLEOTIDE SEQUENCE</scope>
    <source>
        <strain evidence="2">MAG_39</strain>
    </source>
</reference>
<evidence type="ECO:0000313" key="3">
    <source>
        <dbReference type="Proteomes" id="UP000705867"/>
    </source>
</evidence>
<dbReference type="InterPro" id="IPR006555">
    <property type="entry name" value="ATP-dep_Helicase_C"/>
</dbReference>
<dbReference type="AlphaFoldDB" id="A0A953J277"/>
<dbReference type="GO" id="GO:0016818">
    <property type="term" value="F:hydrolase activity, acting on acid anhydrides, in phosphorus-containing anhydrides"/>
    <property type="evidence" value="ECO:0007669"/>
    <property type="project" value="InterPro"/>
</dbReference>
<sequence length="836" mass="94075">MVDFKKLVKKEKTVDWSNLVEVFESLDRQTSHIDLRPVQLQALELISKKRSEKEIILKVSTGSGKTSVALLFLLSHMEEKGQPVVYLCPTIQLVKQVIEEATKLGIRAVEYPKGEKYPDVDGTAGKAVIVCTYDKLFNAKSTFNRPDVNLRPCAIVCDDAHAGVEEIRDSFTLRISNEELLYKEITNILGAACEAYDIGKWSSIINKDPQAIFEVPYWIWHSLNEELHRLLSPHAEDGNFMFVWPYLSDILRRCRCIISWLGIEIVPEIIPIHKVEAFAKTPHRLFMSATLADDSILIRELGCDYLAAKLPLTSEGDKGLGERMVIAPSLVDKDLNREWVMKLCQQISKQNNVVVLSPSEWAAREWESVGATVFIGDEVVRAVEQLRSKEPSVRFAVFVQRYDGVDLPDNACRILVLDGMPYGEGIVDKFDSSITAGPGGIRNRLVYRIEQGIGRAVRSHVDYAVVILSGHDIAHFIAKRDVLSAMSQDTAAQLRLALDLAELAREDSEDASKSVIALIGQCLKRNEGWKQYYAEHMKKSREEKKKPDEVGLQLAYAERKAFEYAVSRQYDKAVETIRHKLNELTSEEITKGWYLQKIAAYMNEIDSGEAMEIQQAAREINPSLLCPPSITRRSISASKTDVQGIIVAWFSEFENPNGAIAAIEDLRARLSFQVTTNTFEEAIKELATMLGAEGRRPEREDRDGPDGLWLFPEISLVIEAKTENEASLHKSDSGQLHTSIEWFSRSYKARPAPIPVAIAKIDVADAGSNFPEGTRVLLPVKLQELLNNLISFYRALIKEPPLLRVPHKIAELSVQHKIAPEQIIGTYTVKIKEKKK</sequence>
<gene>
    <name evidence="2" type="ORF">K8I29_01650</name>
</gene>
<dbReference type="SMART" id="SM00491">
    <property type="entry name" value="HELICc2"/>
    <property type="match status" value="1"/>
</dbReference>
<dbReference type="PROSITE" id="PS51192">
    <property type="entry name" value="HELICASE_ATP_BIND_1"/>
    <property type="match status" value="1"/>
</dbReference>
<dbReference type="Pfam" id="PF04851">
    <property type="entry name" value="ResIII"/>
    <property type="match status" value="1"/>
</dbReference>
<keyword evidence="2" id="KW-0347">Helicase</keyword>
<dbReference type="Gene3D" id="3.40.50.300">
    <property type="entry name" value="P-loop containing nucleotide triphosphate hydrolases"/>
    <property type="match status" value="2"/>
</dbReference>
<dbReference type="GO" id="GO:0004386">
    <property type="term" value="F:helicase activity"/>
    <property type="evidence" value="ECO:0007669"/>
    <property type="project" value="UniProtKB-KW"/>
</dbReference>
<dbReference type="GO" id="GO:0003677">
    <property type="term" value="F:DNA binding"/>
    <property type="evidence" value="ECO:0007669"/>
    <property type="project" value="InterPro"/>
</dbReference>
<dbReference type="SMART" id="SM00487">
    <property type="entry name" value="DEXDc"/>
    <property type="match status" value="1"/>
</dbReference>
<accession>A0A953J277</accession>
<dbReference type="InterPro" id="IPR014001">
    <property type="entry name" value="Helicase_ATP-bd"/>
</dbReference>
<dbReference type="SUPFAM" id="SSF52540">
    <property type="entry name" value="P-loop containing nucleoside triphosphate hydrolases"/>
    <property type="match status" value="2"/>
</dbReference>
<dbReference type="Pfam" id="PF13307">
    <property type="entry name" value="Helicase_C_2"/>
    <property type="match status" value="1"/>
</dbReference>
<evidence type="ECO:0000313" key="2">
    <source>
        <dbReference type="EMBL" id="MBZ0154903.1"/>
    </source>
</evidence>
<dbReference type="GO" id="GO:0006139">
    <property type="term" value="P:nucleobase-containing compound metabolic process"/>
    <property type="evidence" value="ECO:0007669"/>
    <property type="project" value="InterPro"/>
</dbReference>
<evidence type="ECO:0000259" key="1">
    <source>
        <dbReference type="PROSITE" id="PS51192"/>
    </source>
</evidence>
<dbReference type="InterPro" id="IPR006935">
    <property type="entry name" value="Helicase/UvrB_N"/>
</dbReference>
<name>A0A953J277_9BACT</name>
<protein>
    <submittedName>
        <fullName evidence="2">DEAD/DEAH box helicase family protein</fullName>
    </submittedName>
</protein>
<keyword evidence="2" id="KW-0378">Hydrolase</keyword>
<reference evidence="2" key="1">
    <citation type="journal article" date="2021" name="bioRxiv">
        <title>Unraveling nitrogen, sulfur and carbon metabolic pathways and microbial community transcriptional responses to substrate deprivation and toxicity stresses in a bioreactor mimicking anoxic brackish coastal sediment conditions.</title>
        <authorList>
            <person name="Martins P.D."/>
            <person name="Echeveste M.J."/>
            <person name="Arshad A."/>
            <person name="Kurth J."/>
            <person name="Ouboter H."/>
            <person name="Jetten M.S.M."/>
            <person name="Welte C.U."/>
        </authorList>
    </citation>
    <scope>NUCLEOTIDE SEQUENCE</scope>
    <source>
        <strain evidence="2">MAG_39</strain>
    </source>
</reference>
<dbReference type="EMBL" id="JAIOIV010000015">
    <property type="protein sequence ID" value="MBZ0154903.1"/>
    <property type="molecule type" value="Genomic_DNA"/>
</dbReference>
<dbReference type="Proteomes" id="UP000705867">
    <property type="component" value="Unassembled WGS sequence"/>
</dbReference>
<proteinExistence type="predicted"/>
<keyword evidence="2" id="KW-0067">ATP-binding</keyword>
<comment type="caution">
    <text evidence="2">The sequence shown here is derived from an EMBL/GenBank/DDBJ whole genome shotgun (WGS) entry which is preliminary data.</text>
</comment>
<keyword evidence="2" id="KW-0547">Nucleotide-binding</keyword>
<dbReference type="InterPro" id="IPR027417">
    <property type="entry name" value="P-loop_NTPase"/>
</dbReference>
<dbReference type="GO" id="GO:0005524">
    <property type="term" value="F:ATP binding"/>
    <property type="evidence" value="ECO:0007669"/>
    <property type="project" value="InterPro"/>
</dbReference>
<organism evidence="2 3">
    <name type="scientific">Candidatus Nitrobium versatile</name>
    <dbReference type="NCBI Taxonomy" id="2884831"/>
    <lineage>
        <taxon>Bacteria</taxon>
        <taxon>Pseudomonadati</taxon>
        <taxon>Nitrospirota</taxon>
        <taxon>Nitrospiria</taxon>
        <taxon>Nitrospirales</taxon>
        <taxon>Nitrospiraceae</taxon>
        <taxon>Candidatus Nitrobium</taxon>
    </lineage>
</organism>